<dbReference type="CDD" id="cd01448">
    <property type="entry name" value="TST_Repeat_1"/>
    <property type="match status" value="1"/>
</dbReference>
<dbReference type="Gene3D" id="3.40.250.10">
    <property type="entry name" value="Rhodanese-like domain"/>
    <property type="match status" value="1"/>
</dbReference>
<reference evidence="3" key="1">
    <citation type="submission" date="2018-05" db="EMBL/GenBank/DDBJ databases">
        <authorList>
            <person name="Lanie J.A."/>
            <person name="Ng W.-L."/>
            <person name="Kazmierczak K.M."/>
            <person name="Andrzejewski T.M."/>
            <person name="Davidsen T.M."/>
            <person name="Wayne K.J."/>
            <person name="Tettelin H."/>
            <person name="Glass J.I."/>
            <person name="Rusch D."/>
            <person name="Podicherti R."/>
            <person name="Tsui H.-C.T."/>
            <person name="Winkler M.E."/>
        </authorList>
    </citation>
    <scope>NUCLEOTIDE SEQUENCE</scope>
</reference>
<keyword evidence="1" id="KW-0677">Repeat</keyword>
<dbReference type="InterPro" id="IPR036873">
    <property type="entry name" value="Rhodanese-like_dom_sf"/>
</dbReference>
<accession>A0A382PG39</accession>
<dbReference type="SMART" id="SM00450">
    <property type="entry name" value="RHOD"/>
    <property type="match status" value="1"/>
</dbReference>
<dbReference type="Pfam" id="PF00581">
    <property type="entry name" value="Rhodanese"/>
    <property type="match status" value="1"/>
</dbReference>
<evidence type="ECO:0000259" key="2">
    <source>
        <dbReference type="PROSITE" id="PS50206"/>
    </source>
</evidence>
<evidence type="ECO:0000256" key="1">
    <source>
        <dbReference type="ARBA" id="ARBA00022737"/>
    </source>
</evidence>
<dbReference type="InterPro" id="IPR051126">
    <property type="entry name" value="Thiosulfate_sulfurtransferase"/>
</dbReference>
<dbReference type="PANTHER" id="PTHR43855:SF1">
    <property type="entry name" value="THIOSULFATE SULFURTRANSFERASE"/>
    <property type="match status" value="1"/>
</dbReference>
<proteinExistence type="predicted"/>
<dbReference type="InterPro" id="IPR001763">
    <property type="entry name" value="Rhodanese-like_dom"/>
</dbReference>
<dbReference type="PANTHER" id="PTHR43855">
    <property type="entry name" value="THIOSULFATE SULFURTRANSFERASE"/>
    <property type="match status" value="1"/>
</dbReference>
<name>A0A382PG39_9ZZZZ</name>
<protein>
    <recommendedName>
        <fullName evidence="2">Rhodanese domain-containing protein</fullName>
    </recommendedName>
</protein>
<organism evidence="3">
    <name type="scientific">marine metagenome</name>
    <dbReference type="NCBI Taxonomy" id="408172"/>
    <lineage>
        <taxon>unclassified sequences</taxon>
        <taxon>metagenomes</taxon>
        <taxon>ecological metagenomes</taxon>
    </lineage>
</organism>
<dbReference type="PROSITE" id="PS50206">
    <property type="entry name" value="RHODANESE_3"/>
    <property type="match status" value="1"/>
</dbReference>
<dbReference type="AlphaFoldDB" id="A0A382PG39"/>
<feature type="domain" description="Rhodanese" evidence="2">
    <location>
        <begin position="62"/>
        <end position="158"/>
    </location>
</feature>
<gene>
    <name evidence="3" type="ORF">METZ01_LOCUS323786</name>
</gene>
<feature type="non-terminal residue" evidence="3">
    <location>
        <position position="159"/>
    </location>
</feature>
<sequence length="159" mass="17421">MNITLTLKRYLPIGLLFVLGAAVLAFSGACSDSVEQDSSLEDRGYASIKRLVTTDWVAENLDTENVVVIDVSKQAQYDEGHIPGALSYPTSELQVERDGVKGLLPNESDIEAYLSGLGVSPDDTIIIYDHIKSLWGSRLLWTLLVYGHDDVRLMDGAYG</sequence>
<dbReference type="SUPFAM" id="SSF52821">
    <property type="entry name" value="Rhodanese/Cell cycle control phosphatase"/>
    <property type="match status" value="1"/>
</dbReference>
<evidence type="ECO:0000313" key="3">
    <source>
        <dbReference type="EMBL" id="SVC70932.1"/>
    </source>
</evidence>
<dbReference type="EMBL" id="UINC01106339">
    <property type="protein sequence ID" value="SVC70932.1"/>
    <property type="molecule type" value="Genomic_DNA"/>
</dbReference>